<gene>
    <name evidence="2" type="ORF">AZ78_0271</name>
</gene>
<dbReference type="Proteomes" id="UP000023435">
    <property type="component" value="Unassembled WGS sequence"/>
</dbReference>
<sequence>MHGRRFVAIHWYYPQTSVDGGRVRGRLSVLVHPLPRRSRVRPEAFRARGRSRSRTPCGYRADA</sequence>
<protein>
    <submittedName>
        <fullName evidence="2">Uncharacterized protein</fullName>
    </submittedName>
</protein>
<evidence type="ECO:0000256" key="1">
    <source>
        <dbReference type="SAM" id="MobiDB-lite"/>
    </source>
</evidence>
<dbReference type="AlphaFoldDB" id="A0A108U549"/>
<comment type="caution">
    <text evidence="2">The sequence shown here is derived from an EMBL/GenBank/DDBJ whole genome shotgun (WGS) entry which is preliminary data.</text>
</comment>
<name>A0A108U549_9GAMM</name>
<evidence type="ECO:0000313" key="3">
    <source>
        <dbReference type="Proteomes" id="UP000023435"/>
    </source>
</evidence>
<organism evidence="2 3">
    <name type="scientific">Lysobacter capsici AZ78</name>
    <dbReference type="NCBI Taxonomy" id="1444315"/>
    <lineage>
        <taxon>Bacteria</taxon>
        <taxon>Pseudomonadati</taxon>
        <taxon>Pseudomonadota</taxon>
        <taxon>Gammaproteobacteria</taxon>
        <taxon>Lysobacterales</taxon>
        <taxon>Lysobacteraceae</taxon>
        <taxon>Lysobacter</taxon>
    </lineage>
</organism>
<evidence type="ECO:0000313" key="2">
    <source>
        <dbReference type="EMBL" id="KWS02726.1"/>
    </source>
</evidence>
<accession>A0A108U549</accession>
<keyword evidence="3" id="KW-1185">Reference proteome</keyword>
<dbReference type="EMBL" id="JAJA02000001">
    <property type="protein sequence ID" value="KWS02726.1"/>
    <property type="molecule type" value="Genomic_DNA"/>
</dbReference>
<feature type="region of interest" description="Disordered" evidence="1">
    <location>
        <begin position="42"/>
        <end position="63"/>
    </location>
</feature>
<proteinExistence type="predicted"/>
<reference evidence="2 3" key="1">
    <citation type="journal article" date="2014" name="Genome Announc.">
        <title>Draft Genome Sequence of Lysobacter capsici AZ78, a Bacterium Antagonistic to Plant-Pathogenic Oomycetes.</title>
        <authorList>
            <person name="Puopolo G."/>
            <person name="Sonego P."/>
            <person name="Engelen K."/>
            <person name="Pertot I."/>
        </authorList>
    </citation>
    <scope>NUCLEOTIDE SEQUENCE [LARGE SCALE GENOMIC DNA]</scope>
    <source>
        <strain evidence="2 3">AZ78</strain>
    </source>
</reference>